<organism evidence="1 2">
    <name type="scientific">Terfezia boudieri ATCC MYA-4762</name>
    <dbReference type="NCBI Taxonomy" id="1051890"/>
    <lineage>
        <taxon>Eukaryota</taxon>
        <taxon>Fungi</taxon>
        <taxon>Dikarya</taxon>
        <taxon>Ascomycota</taxon>
        <taxon>Pezizomycotina</taxon>
        <taxon>Pezizomycetes</taxon>
        <taxon>Pezizales</taxon>
        <taxon>Pezizaceae</taxon>
        <taxon>Terfezia</taxon>
    </lineage>
</organism>
<dbReference type="AlphaFoldDB" id="A0A3N4M2V9"/>
<sequence>MPLIGQVSKDLYLVSVATGIEDRISKMAKIEVLIYEHPQYYCSISTLYGYWQYLH</sequence>
<dbReference type="InParanoid" id="A0A3N4M2V9"/>
<gene>
    <name evidence="1" type="ORF">L211DRAFT_834142</name>
</gene>
<dbReference type="Proteomes" id="UP000267821">
    <property type="component" value="Unassembled WGS sequence"/>
</dbReference>
<accession>A0A3N4M2V9</accession>
<name>A0A3N4M2V9_9PEZI</name>
<dbReference type="EMBL" id="ML121531">
    <property type="protein sequence ID" value="RPB27281.1"/>
    <property type="molecule type" value="Genomic_DNA"/>
</dbReference>
<evidence type="ECO:0000313" key="2">
    <source>
        <dbReference type="Proteomes" id="UP000267821"/>
    </source>
</evidence>
<keyword evidence="2" id="KW-1185">Reference proteome</keyword>
<protein>
    <submittedName>
        <fullName evidence="1">Uncharacterized protein</fullName>
    </submittedName>
</protein>
<proteinExistence type="predicted"/>
<evidence type="ECO:0000313" key="1">
    <source>
        <dbReference type="EMBL" id="RPB27281.1"/>
    </source>
</evidence>
<reference evidence="1 2" key="1">
    <citation type="journal article" date="2018" name="Nat. Ecol. Evol.">
        <title>Pezizomycetes genomes reveal the molecular basis of ectomycorrhizal truffle lifestyle.</title>
        <authorList>
            <person name="Murat C."/>
            <person name="Payen T."/>
            <person name="Noel B."/>
            <person name="Kuo A."/>
            <person name="Morin E."/>
            <person name="Chen J."/>
            <person name="Kohler A."/>
            <person name="Krizsan K."/>
            <person name="Balestrini R."/>
            <person name="Da Silva C."/>
            <person name="Montanini B."/>
            <person name="Hainaut M."/>
            <person name="Levati E."/>
            <person name="Barry K.W."/>
            <person name="Belfiori B."/>
            <person name="Cichocki N."/>
            <person name="Clum A."/>
            <person name="Dockter R.B."/>
            <person name="Fauchery L."/>
            <person name="Guy J."/>
            <person name="Iotti M."/>
            <person name="Le Tacon F."/>
            <person name="Lindquist E.A."/>
            <person name="Lipzen A."/>
            <person name="Malagnac F."/>
            <person name="Mello A."/>
            <person name="Molinier V."/>
            <person name="Miyauchi S."/>
            <person name="Poulain J."/>
            <person name="Riccioni C."/>
            <person name="Rubini A."/>
            <person name="Sitrit Y."/>
            <person name="Splivallo R."/>
            <person name="Traeger S."/>
            <person name="Wang M."/>
            <person name="Zifcakova L."/>
            <person name="Wipf D."/>
            <person name="Zambonelli A."/>
            <person name="Paolocci F."/>
            <person name="Nowrousian M."/>
            <person name="Ottonello S."/>
            <person name="Baldrian P."/>
            <person name="Spatafora J.W."/>
            <person name="Henrissat B."/>
            <person name="Nagy L.G."/>
            <person name="Aury J.M."/>
            <person name="Wincker P."/>
            <person name="Grigoriev I.V."/>
            <person name="Bonfante P."/>
            <person name="Martin F.M."/>
        </authorList>
    </citation>
    <scope>NUCLEOTIDE SEQUENCE [LARGE SCALE GENOMIC DNA]</scope>
    <source>
        <strain evidence="1 2">ATCC MYA-4762</strain>
    </source>
</reference>